<feature type="transmembrane region" description="Helical" evidence="1">
    <location>
        <begin position="6"/>
        <end position="30"/>
    </location>
</feature>
<dbReference type="InterPro" id="IPR043128">
    <property type="entry name" value="Rev_trsase/Diguanyl_cyclase"/>
</dbReference>
<feature type="transmembrane region" description="Helical" evidence="1">
    <location>
        <begin position="73"/>
        <end position="95"/>
    </location>
</feature>
<dbReference type="PROSITE" id="PS50883">
    <property type="entry name" value="EAL"/>
    <property type="match status" value="1"/>
</dbReference>
<dbReference type="PANTHER" id="PTHR44757">
    <property type="entry name" value="DIGUANYLATE CYCLASE DGCP"/>
    <property type="match status" value="1"/>
</dbReference>
<feature type="domain" description="GGDEF" evidence="3">
    <location>
        <begin position="287"/>
        <end position="420"/>
    </location>
</feature>
<dbReference type="PROSITE" id="PS50924">
    <property type="entry name" value="MHYT"/>
    <property type="match status" value="1"/>
</dbReference>
<dbReference type="Pfam" id="PF03707">
    <property type="entry name" value="MHYT"/>
    <property type="match status" value="3"/>
</dbReference>
<feature type="domain" description="EAL" evidence="2">
    <location>
        <begin position="429"/>
        <end position="684"/>
    </location>
</feature>
<name>A0ABQ4Q8G5_9BURK</name>
<evidence type="ECO:0000259" key="4">
    <source>
        <dbReference type="PROSITE" id="PS50924"/>
    </source>
</evidence>
<dbReference type="InterPro" id="IPR052155">
    <property type="entry name" value="Biofilm_reg_signaling"/>
</dbReference>
<keyword evidence="1" id="KW-0812">Transmembrane</keyword>
<feature type="transmembrane region" description="Helical" evidence="1">
    <location>
        <begin position="176"/>
        <end position="195"/>
    </location>
</feature>
<dbReference type="Pfam" id="PF00563">
    <property type="entry name" value="EAL"/>
    <property type="match status" value="1"/>
</dbReference>
<dbReference type="RefSeq" id="WP_220809916.1">
    <property type="nucleotide sequence ID" value="NZ_BPMK01000017.1"/>
</dbReference>
<reference evidence="5 6" key="1">
    <citation type="journal article" date="2022" name="Int. J. Syst. Evol. Microbiol.">
        <title>Noviherbaspirillum aridicola sp. nov., isolated from an arid soil in Pakistan.</title>
        <authorList>
            <person name="Khan I.U."/>
            <person name="Saqib M."/>
            <person name="Amin A."/>
            <person name="Hussain F."/>
            <person name="Li L."/>
            <person name="Liu Y.H."/>
            <person name="Fang B.Z."/>
            <person name="Ahmed I."/>
            <person name="Li W.J."/>
        </authorList>
    </citation>
    <scope>NUCLEOTIDE SEQUENCE [LARGE SCALE GENOMIC DNA]</scope>
    <source>
        <strain evidence="5 6">NCCP-691</strain>
    </source>
</reference>
<dbReference type="InterPro" id="IPR000160">
    <property type="entry name" value="GGDEF_dom"/>
</dbReference>
<dbReference type="SMART" id="SM00052">
    <property type="entry name" value="EAL"/>
    <property type="match status" value="1"/>
</dbReference>
<organism evidence="5 6">
    <name type="scientific">Noviherbaspirillum aridicola</name>
    <dbReference type="NCBI Taxonomy" id="2849687"/>
    <lineage>
        <taxon>Bacteria</taxon>
        <taxon>Pseudomonadati</taxon>
        <taxon>Pseudomonadota</taxon>
        <taxon>Betaproteobacteria</taxon>
        <taxon>Burkholderiales</taxon>
        <taxon>Oxalobacteraceae</taxon>
        <taxon>Noviherbaspirillum</taxon>
    </lineage>
</organism>
<feature type="transmembrane region" description="Helical" evidence="1">
    <location>
        <begin position="215"/>
        <end position="238"/>
    </location>
</feature>
<evidence type="ECO:0000259" key="2">
    <source>
        <dbReference type="PROSITE" id="PS50883"/>
    </source>
</evidence>
<accession>A0ABQ4Q8G5</accession>
<evidence type="ECO:0000256" key="1">
    <source>
        <dbReference type="PROSITE-ProRule" id="PRU00244"/>
    </source>
</evidence>
<evidence type="ECO:0000259" key="3">
    <source>
        <dbReference type="PROSITE" id="PS50887"/>
    </source>
</evidence>
<feature type="domain" description="MHYT" evidence="4">
    <location>
        <begin position="6"/>
        <end position="201"/>
    </location>
</feature>
<dbReference type="PROSITE" id="PS50887">
    <property type="entry name" value="GGDEF"/>
    <property type="match status" value="1"/>
</dbReference>
<dbReference type="InterPro" id="IPR029787">
    <property type="entry name" value="Nucleotide_cyclase"/>
</dbReference>
<sequence length="698" mass="75517">MLQGSYSYPLVFASLFIATVASYTTLDLVGRIATLRGGARRFWWLVGGAIAMGLGVWSMHFVGMLSFSLPIPLGYDAAITFASLVIATLVAYFALDLVSRGTLSPTRLVGSGILMGLGIAAMHYTGMAALRMEPSIRYVLPILLASVGIAIVASIAALWIAHALRGARPGLMRVRRFGAALVMGIAITGMHYTGMAAAEFPADSICRAANGVNSGWLAISVSGATLGILAITMVLSLLDSRMEVRTSQLVERLQHQATHDALTGLPNRTRLAERIQAAIQTARESGEQFAVYFIDLDGFKAINDSLGHNVGDAVLKELAQRLRLAVRREDMVARFGGDEFVVFADRVPDPASAARLAEKLLDAFKAHFDLPGAAMSISPSIGIAMFPEDGDTVDMLLSHADAAMYVVKGNGRNNFRFFETSMNAATLRTISIQQGLRAGMEHDQFFLHYQPKFDCSGASIVGAEALLRWRHPELGLISPAEFIPVAEKSGQILALGQWVLEQVCREMRAWQDAGRSVAPIAVNLSQIQLRSPGLVEDILATKRRHGIAPDLLMFEITESAAMENADETRKTVDRLKAAGFALAIDDFGTGYSSLSHLQEFGVQQMKVDRAFIRTLAEENPQARSIVTAIIRLAHALEMEVVAEGVETPEQLRLLQELQCDQTQGYLLGRPMSGDDFSRLLNPDVTASTAFPTVAALPA</sequence>
<dbReference type="NCBIfam" id="TIGR00254">
    <property type="entry name" value="GGDEF"/>
    <property type="match status" value="1"/>
</dbReference>
<feature type="transmembrane region" description="Helical" evidence="1">
    <location>
        <begin position="107"/>
        <end position="126"/>
    </location>
</feature>
<keyword evidence="1" id="KW-0472">Membrane</keyword>
<dbReference type="SMART" id="SM00267">
    <property type="entry name" value="GGDEF"/>
    <property type="match status" value="1"/>
</dbReference>
<feature type="transmembrane region" description="Helical" evidence="1">
    <location>
        <begin position="42"/>
        <end position="67"/>
    </location>
</feature>
<evidence type="ECO:0000313" key="6">
    <source>
        <dbReference type="Proteomes" id="UP000887222"/>
    </source>
</evidence>
<dbReference type="SUPFAM" id="SSF141868">
    <property type="entry name" value="EAL domain-like"/>
    <property type="match status" value="1"/>
</dbReference>
<comment type="caution">
    <text evidence="5">The sequence shown here is derived from an EMBL/GenBank/DDBJ whole genome shotgun (WGS) entry which is preliminary data.</text>
</comment>
<protein>
    <submittedName>
        <fullName evidence="5">Bifunctional diguanylate cyclase/phosphodiesterase</fullName>
    </submittedName>
</protein>
<dbReference type="Proteomes" id="UP000887222">
    <property type="component" value="Unassembled WGS sequence"/>
</dbReference>
<keyword evidence="6" id="KW-1185">Reference proteome</keyword>
<dbReference type="InterPro" id="IPR005330">
    <property type="entry name" value="MHYT_dom"/>
</dbReference>
<dbReference type="Gene3D" id="3.20.20.450">
    <property type="entry name" value="EAL domain"/>
    <property type="match status" value="1"/>
</dbReference>
<dbReference type="Gene3D" id="3.30.70.270">
    <property type="match status" value="1"/>
</dbReference>
<dbReference type="SUPFAM" id="SSF55073">
    <property type="entry name" value="Nucleotide cyclase"/>
    <property type="match status" value="1"/>
</dbReference>
<gene>
    <name evidence="5" type="ORF">NCCP691_35160</name>
</gene>
<dbReference type="PANTHER" id="PTHR44757:SF2">
    <property type="entry name" value="BIOFILM ARCHITECTURE MAINTENANCE PROTEIN MBAA"/>
    <property type="match status" value="1"/>
</dbReference>
<feature type="transmembrane region" description="Helical" evidence="1">
    <location>
        <begin position="138"/>
        <end position="164"/>
    </location>
</feature>
<dbReference type="CDD" id="cd01949">
    <property type="entry name" value="GGDEF"/>
    <property type="match status" value="1"/>
</dbReference>
<dbReference type="InterPro" id="IPR035919">
    <property type="entry name" value="EAL_sf"/>
</dbReference>
<dbReference type="CDD" id="cd01948">
    <property type="entry name" value="EAL"/>
    <property type="match status" value="1"/>
</dbReference>
<dbReference type="EMBL" id="BPMK01000017">
    <property type="protein sequence ID" value="GIZ53502.1"/>
    <property type="molecule type" value="Genomic_DNA"/>
</dbReference>
<keyword evidence="1" id="KW-1133">Transmembrane helix</keyword>
<dbReference type="Pfam" id="PF00990">
    <property type="entry name" value="GGDEF"/>
    <property type="match status" value="1"/>
</dbReference>
<proteinExistence type="predicted"/>
<evidence type="ECO:0000313" key="5">
    <source>
        <dbReference type="EMBL" id="GIZ53502.1"/>
    </source>
</evidence>
<dbReference type="InterPro" id="IPR001633">
    <property type="entry name" value="EAL_dom"/>
</dbReference>